<dbReference type="GO" id="GO:0005525">
    <property type="term" value="F:GTP binding"/>
    <property type="evidence" value="ECO:0007669"/>
    <property type="project" value="UniProtKB-KW"/>
</dbReference>
<dbReference type="GO" id="GO:0070273">
    <property type="term" value="F:phosphatidylinositol-4-phosphate binding"/>
    <property type="evidence" value="ECO:0007669"/>
    <property type="project" value="EnsemblFungi"/>
</dbReference>
<dbReference type="GO" id="GO:1990317">
    <property type="term" value="C:Gin4 complex"/>
    <property type="evidence" value="ECO:0007669"/>
    <property type="project" value="EnsemblFungi"/>
</dbReference>
<sequence>MSGIIEASSALRKRKHLKRGINFTVMVVGQSGTGRSTFINTLCGQQVVDVSTTVLLPTDTATEVELQLREETVELEDDEGVKIQLNIIDTPGFGDSLDNTAAFEVVSDYVRHQYDEILLEESRVRRNPRFKDGRVHCCLYLVQATGHGLKEIDVEFMRQLGPLVNVIPLVCKADSLTPEELKLNKRLIMEDVARYGLPIYDFPFDEADVTQEDYDTYTYLRSILPFSIIGSNDVFTQAADAAAAGGPAAGEPQQIRGRKYPWGTLDVEDTTISDFVVLRNALLISHLHDLKDHTHEILYERYRTEALSGEGPTSGPHGPAVTSPTATGATGRSYSRVAGATTTPSAASTPRGEPGESSAGAPTLGSPAGEPSAPGAPGDPYTARDEQIRLEEERLRAFEERVQQELQLKRQELLARERELRDIEARLEREAAAAGED</sequence>
<dbReference type="InterPro" id="IPR027417">
    <property type="entry name" value="P-loop_NTPase"/>
</dbReference>
<dbReference type="GO" id="GO:0005200">
    <property type="term" value="F:structural constituent of cytoskeleton"/>
    <property type="evidence" value="ECO:0007669"/>
    <property type="project" value="EnsemblFungi"/>
</dbReference>
<dbReference type="InterPro" id="IPR030379">
    <property type="entry name" value="G_SEPTIN_dom"/>
</dbReference>
<dbReference type="GeneID" id="34526799"/>
<feature type="compositionally biased region" description="Polar residues" evidence="6">
    <location>
        <begin position="322"/>
        <end position="333"/>
    </location>
</feature>
<dbReference type="PROSITE" id="PS51719">
    <property type="entry name" value="G_SEPTIN"/>
    <property type="match status" value="1"/>
</dbReference>
<dbReference type="HOGENOM" id="CLU_017718_7_4_1"/>
<dbReference type="PIRSF" id="PIRSF006698">
    <property type="entry name" value="Septin"/>
    <property type="match status" value="1"/>
</dbReference>
<name>J7R890_HUIN7</name>
<dbReference type="GO" id="GO:0000281">
    <property type="term" value="P:mitotic cytokinesis"/>
    <property type="evidence" value="ECO:0007669"/>
    <property type="project" value="EnsemblFungi"/>
</dbReference>
<proteinExistence type="inferred from homology"/>
<keyword evidence="9" id="KW-1185">Reference proteome</keyword>
<dbReference type="GO" id="GO:0031105">
    <property type="term" value="C:septin complex"/>
    <property type="evidence" value="ECO:0007669"/>
    <property type="project" value="EnsemblFungi"/>
</dbReference>
<feature type="domain" description="Septin-type G" evidence="7">
    <location>
        <begin position="19"/>
        <end position="309"/>
    </location>
</feature>
<dbReference type="OMA" id="GYDSAMN"/>
<comment type="similarity">
    <text evidence="4">Belongs to the TRAFAC class TrmE-Era-EngA-EngB-Septin-like GTPase superfamily. Septin GTPase family.</text>
</comment>
<dbReference type="Gene3D" id="3.40.50.300">
    <property type="entry name" value="P-loop containing nucleotide triphosphate hydrolases"/>
    <property type="match status" value="1"/>
</dbReference>
<evidence type="ECO:0000256" key="5">
    <source>
        <dbReference type="SAM" id="Coils"/>
    </source>
</evidence>
<evidence type="ECO:0000256" key="3">
    <source>
        <dbReference type="ARBA" id="ARBA00023134"/>
    </source>
</evidence>
<feature type="compositionally biased region" description="Low complexity" evidence="6">
    <location>
        <begin position="365"/>
        <end position="378"/>
    </location>
</feature>
<dbReference type="GO" id="GO:0097271">
    <property type="term" value="P:protein localization to bud neck"/>
    <property type="evidence" value="ECO:0007669"/>
    <property type="project" value="EnsemblFungi"/>
</dbReference>
<accession>J7R890</accession>
<reference evidence="8 9" key="1">
    <citation type="journal article" date="2011" name="Proc. Natl. Acad. Sci. U.S.A.">
        <title>Evolutionary erosion of yeast sex chromosomes by mating-type switching accidents.</title>
        <authorList>
            <person name="Gordon J.L."/>
            <person name="Armisen D."/>
            <person name="Proux-Wera E."/>
            <person name="Oheigeartaigh S.S."/>
            <person name="Byrne K.P."/>
            <person name="Wolfe K.H."/>
        </authorList>
    </citation>
    <scope>NUCLEOTIDE SEQUENCE [LARGE SCALE GENOMIC DNA]</scope>
    <source>
        <strain evidence="9">ATCC MYA-139 / BCRC 22969 / CBS 8797 / CCRC 22969 / KCTC 17520 / NBRC 10181 / NCYC 3082</strain>
    </source>
</reference>
<evidence type="ECO:0000256" key="4">
    <source>
        <dbReference type="RuleBase" id="RU004560"/>
    </source>
</evidence>
<feature type="region of interest" description="Disordered" evidence="6">
    <location>
        <begin position="307"/>
        <end position="386"/>
    </location>
</feature>
<dbReference type="InterPro" id="IPR016491">
    <property type="entry name" value="Septin"/>
</dbReference>
<keyword evidence="2 4" id="KW-0547">Nucleotide-binding</keyword>
<evidence type="ECO:0000256" key="2">
    <source>
        <dbReference type="ARBA" id="ARBA00022741"/>
    </source>
</evidence>
<dbReference type="Pfam" id="PF00735">
    <property type="entry name" value="Septin"/>
    <property type="match status" value="1"/>
</dbReference>
<evidence type="ECO:0000313" key="8">
    <source>
        <dbReference type="EMBL" id="CCK71075.1"/>
    </source>
</evidence>
<dbReference type="GO" id="GO:0001400">
    <property type="term" value="C:mating projection base"/>
    <property type="evidence" value="ECO:0007669"/>
    <property type="project" value="EnsemblFungi"/>
</dbReference>
<dbReference type="CDD" id="cd01850">
    <property type="entry name" value="CDC_Septin"/>
    <property type="match status" value="1"/>
</dbReference>
<gene>
    <name evidence="8" type="primary">KNAG0G00160</name>
    <name evidence="8" type="ordered locus">KNAG_0G00160</name>
</gene>
<dbReference type="GO" id="GO:0010314">
    <property type="term" value="F:phosphatidylinositol-5-phosphate binding"/>
    <property type="evidence" value="ECO:0007669"/>
    <property type="project" value="EnsemblFungi"/>
</dbReference>
<dbReference type="FunFam" id="3.40.50.300:FF:001557">
    <property type="entry name" value="Septin homolog spn3"/>
    <property type="match status" value="1"/>
</dbReference>
<evidence type="ECO:0000256" key="1">
    <source>
        <dbReference type="ARBA" id="ARBA00004266"/>
    </source>
</evidence>
<keyword evidence="3 4" id="KW-0342">GTP-binding</keyword>
<dbReference type="GO" id="GO:0005628">
    <property type="term" value="C:prospore membrane"/>
    <property type="evidence" value="ECO:0007669"/>
    <property type="project" value="EnsemblFungi"/>
</dbReference>
<dbReference type="eggNOG" id="KOG2655">
    <property type="taxonomic scope" value="Eukaryota"/>
</dbReference>
<dbReference type="STRING" id="1071383.J7R890"/>
<dbReference type="EMBL" id="HE978320">
    <property type="protein sequence ID" value="CCK71075.1"/>
    <property type="molecule type" value="Genomic_DNA"/>
</dbReference>
<dbReference type="RefSeq" id="XP_022465321.1">
    <property type="nucleotide sequence ID" value="XM_022608868.1"/>
</dbReference>
<organism evidence="8 9">
    <name type="scientific">Huiozyma naganishii (strain ATCC MYA-139 / BCRC 22969 / CBS 8797 / KCTC 17520 / NBRC 10181 / NCYC 3082 / Yp74L-3)</name>
    <name type="common">Yeast</name>
    <name type="synonym">Kazachstania naganishii</name>
    <dbReference type="NCBI Taxonomy" id="1071383"/>
    <lineage>
        <taxon>Eukaryota</taxon>
        <taxon>Fungi</taxon>
        <taxon>Dikarya</taxon>
        <taxon>Ascomycota</taxon>
        <taxon>Saccharomycotina</taxon>
        <taxon>Saccharomycetes</taxon>
        <taxon>Saccharomycetales</taxon>
        <taxon>Saccharomycetaceae</taxon>
        <taxon>Huiozyma</taxon>
    </lineage>
</organism>
<dbReference type="GO" id="GO:0005619">
    <property type="term" value="C:ascospore wall"/>
    <property type="evidence" value="ECO:0007669"/>
    <property type="project" value="EnsemblFungi"/>
</dbReference>
<dbReference type="GO" id="GO:0032160">
    <property type="term" value="C:septin filament array"/>
    <property type="evidence" value="ECO:0007669"/>
    <property type="project" value="EnsemblFungi"/>
</dbReference>
<protein>
    <recommendedName>
        <fullName evidence="7">Septin-type G domain-containing protein</fullName>
    </recommendedName>
</protein>
<dbReference type="GO" id="GO:0072687">
    <property type="term" value="C:meiotic spindle"/>
    <property type="evidence" value="ECO:0007669"/>
    <property type="project" value="EnsemblFungi"/>
</dbReference>
<dbReference type="OrthoDB" id="416553at2759"/>
<dbReference type="KEGG" id="kng:KNAG_0G00160"/>
<dbReference type="SUPFAM" id="SSF52540">
    <property type="entry name" value="P-loop containing nucleoside triphosphate hydrolases"/>
    <property type="match status" value="1"/>
</dbReference>
<dbReference type="Proteomes" id="UP000006310">
    <property type="component" value="Chromosome 7"/>
</dbReference>
<feature type="coiled-coil region" evidence="5">
    <location>
        <begin position="388"/>
        <end position="430"/>
    </location>
</feature>
<comment type="subcellular location">
    <subcellularLocation>
        <location evidence="1">Bud neck</location>
    </subcellularLocation>
</comment>
<keyword evidence="5" id="KW-0175">Coiled coil</keyword>
<dbReference type="GO" id="GO:0005881">
    <property type="term" value="C:cytoplasmic microtubule"/>
    <property type="evidence" value="ECO:0007669"/>
    <property type="project" value="EnsemblFungi"/>
</dbReference>
<evidence type="ECO:0000256" key="6">
    <source>
        <dbReference type="SAM" id="MobiDB-lite"/>
    </source>
</evidence>
<dbReference type="PANTHER" id="PTHR18884">
    <property type="entry name" value="SEPTIN"/>
    <property type="match status" value="1"/>
</dbReference>
<evidence type="ECO:0000259" key="7">
    <source>
        <dbReference type="PROSITE" id="PS51719"/>
    </source>
</evidence>
<dbReference type="GO" id="GO:0005876">
    <property type="term" value="C:spindle microtubule"/>
    <property type="evidence" value="ECO:0007669"/>
    <property type="project" value="EnsemblFungi"/>
</dbReference>
<dbReference type="AlphaFoldDB" id="J7R890"/>
<feature type="compositionally biased region" description="Low complexity" evidence="6">
    <location>
        <begin position="338"/>
        <end position="350"/>
    </location>
</feature>
<reference evidence="9" key="2">
    <citation type="submission" date="2012-08" db="EMBL/GenBank/DDBJ databases">
        <title>Genome sequence of Kazachstania naganishii.</title>
        <authorList>
            <person name="Gordon J.L."/>
            <person name="Armisen D."/>
            <person name="Proux-Wera E."/>
            <person name="OhEigeartaigh S.S."/>
            <person name="Byrne K.P."/>
            <person name="Wolfe K.H."/>
        </authorList>
    </citation>
    <scope>NUCLEOTIDE SEQUENCE [LARGE SCALE GENOMIC DNA]</scope>
    <source>
        <strain evidence="9">ATCC MYA-139 / BCRC 22969 / CBS 8797 / CCRC 22969 / KCTC 17520 / NBRC 10181 / NCYC 3082</strain>
    </source>
</reference>
<evidence type="ECO:0000313" key="9">
    <source>
        <dbReference type="Proteomes" id="UP000006310"/>
    </source>
</evidence>
<dbReference type="GO" id="GO:0042802">
    <property type="term" value="F:identical protein binding"/>
    <property type="evidence" value="ECO:0007669"/>
    <property type="project" value="EnsemblFungi"/>
</dbReference>